<comment type="caution">
    <text evidence="1">The sequence shown here is derived from an EMBL/GenBank/DDBJ whole genome shotgun (WGS) entry which is preliminary data.</text>
</comment>
<protein>
    <submittedName>
        <fullName evidence="1">Uncharacterized protein</fullName>
    </submittedName>
</protein>
<accession>X1VDS5</accession>
<gene>
    <name evidence="1" type="ORF">S12H4_45817</name>
</gene>
<dbReference type="EMBL" id="BARW01028369">
    <property type="protein sequence ID" value="GAJ12161.1"/>
    <property type="molecule type" value="Genomic_DNA"/>
</dbReference>
<dbReference type="AlphaFoldDB" id="X1VDS5"/>
<name>X1VDS5_9ZZZZ</name>
<evidence type="ECO:0000313" key="1">
    <source>
        <dbReference type="EMBL" id="GAJ12161.1"/>
    </source>
</evidence>
<proteinExistence type="predicted"/>
<organism evidence="1">
    <name type="scientific">marine sediment metagenome</name>
    <dbReference type="NCBI Taxonomy" id="412755"/>
    <lineage>
        <taxon>unclassified sequences</taxon>
        <taxon>metagenomes</taxon>
        <taxon>ecological metagenomes</taxon>
    </lineage>
</organism>
<sequence>MSLDSPITYAEWYWKHSVDAQNKYFEDAEKDLAGMFRPILKDVIAVEDLPDGYKSFLQEFLEPTSQTTGAVGMRFASEIADSIVSGAISPIVRVANQAMEYNMLSNILTAGQAATLYRRKRIEPELYETYMKYGGYPKEQYDKLYRAIEPFPSIPDLIMYGRYQAGFDNVWGGVAEVYDIDTEDYKIWEWLGRQRLNTIQVQSLLKRGTIDE</sequence>
<feature type="non-terminal residue" evidence="1">
    <location>
        <position position="212"/>
    </location>
</feature>
<reference evidence="1" key="1">
    <citation type="journal article" date="2014" name="Front. Microbiol.">
        <title>High frequency of phylogenetically diverse reductive dehalogenase-homologous genes in deep subseafloor sedimentary metagenomes.</title>
        <authorList>
            <person name="Kawai M."/>
            <person name="Futagami T."/>
            <person name="Toyoda A."/>
            <person name="Takaki Y."/>
            <person name="Nishi S."/>
            <person name="Hori S."/>
            <person name="Arai W."/>
            <person name="Tsubouchi T."/>
            <person name="Morono Y."/>
            <person name="Uchiyama I."/>
            <person name="Ito T."/>
            <person name="Fujiyama A."/>
            <person name="Inagaki F."/>
            <person name="Takami H."/>
        </authorList>
    </citation>
    <scope>NUCLEOTIDE SEQUENCE</scope>
    <source>
        <strain evidence="1">Expedition CK06-06</strain>
    </source>
</reference>